<dbReference type="RefSeq" id="WP_251595414.1">
    <property type="nucleotide sequence ID" value="NZ_JAMLJI010000005.1"/>
</dbReference>
<name>A0ABU1H0J8_9GAMM</name>
<proteinExistence type="predicted"/>
<dbReference type="EMBL" id="JARWAO010000009">
    <property type="protein sequence ID" value="MDR5897177.1"/>
    <property type="molecule type" value="Genomic_DNA"/>
</dbReference>
<gene>
    <name evidence="1" type="ORF">QC825_13975</name>
</gene>
<sequence>MNEVDVLVKMINQISINNRHHGEDAAAAEEVAHHLKKFWARRMKQQIIEYAEQGGADLNDVSKLAVARLKALSDEVESWPQTSDAG</sequence>
<dbReference type="Proteomes" id="UP001269375">
    <property type="component" value="Unassembled WGS sequence"/>
</dbReference>
<accession>A0ABU1H0J8</accession>
<dbReference type="Pfam" id="PF11390">
    <property type="entry name" value="FdsD"/>
    <property type="match status" value="1"/>
</dbReference>
<reference evidence="1 2" key="1">
    <citation type="submission" date="2023-04" db="EMBL/GenBank/DDBJ databases">
        <title>A long-awaited taxogenomic arrangement of the family Halomonadaceae.</title>
        <authorList>
            <person name="De La Haba R."/>
            <person name="Chuvochina M."/>
            <person name="Wittouck S."/>
            <person name="Arahal D.R."/>
            <person name="Sanchez-Porro C."/>
            <person name="Hugenholtz P."/>
            <person name="Ventosa A."/>
        </authorList>
    </citation>
    <scope>NUCLEOTIDE SEQUENCE [LARGE SCALE GENOMIC DNA]</scope>
    <source>
        <strain evidence="1 2">DSM 22428</strain>
    </source>
</reference>
<comment type="caution">
    <text evidence="1">The sequence shown here is derived from an EMBL/GenBank/DDBJ whole genome shotgun (WGS) entry which is preliminary data.</text>
</comment>
<evidence type="ECO:0000313" key="1">
    <source>
        <dbReference type="EMBL" id="MDR5897177.1"/>
    </source>
</evidence>
<evidence type="ECO:0000313" key="2">
    <source>
        <dbReference type="Proteomes" id="UP001269375"/>
    </source>
</evidence>
<organism evidence="1 2">
    <name type="scientific">Larsenimonas suaedae</name>
    <dbReference type="NCBI Taxonomy" id="1851019"/>
    <lineage>
        <taxon>Bacteria</taxon>
        <taxon>Pseudomonadati</taxon>
        <taxon>Pseudomonadota</taxon>
        <taxon>Gammaproteobacteria</taxon>
        <taxon>Oceanospirillales</taxon>
        <taxon>Halomonadaceae</taxon>
        <taxon>Larsenimonas</taxon>
    </lineage>
</organism>
<dbReference type="InterPro" id="IPR021074">
    <property type="entry name" value="Formate_DH_dsu"/>
</dbReference>
<protein>
    <submittedName>
        <fullName evidence="1">Formate dehydrogenase subunit delta</fullName>
    </submittedName>
</protein>
<keyword evidence="2" id="KW-1185">Reference proteome</keyword>